<feature type="binding site" evidence="6">
    <location>
        <begin position="24"/>
        <end position="26"/>
    </location>
    <ligand>
        <name>NAD(+)</name>
        <dbReference type="ChEBI" id="CHEBI:57540"/>
    </ligand>
</feature>
<evidence type="ECO:0000256" key="6">
    <source>
        <dbReference type="PROSITE-ProRule" id="PRU01362"/>
    </source>
</evidence>
<dbReference type="PROSITE" id="PS52018">
    <property type="entry name" value="DART"/>
    <property type="match status" value="1"/>
</dbReference>
<evidence type="ECO:0000313" key="8">
    <source>
        <dbReference type="EMBL" id="KAA1252443.1"/>
    </source>
</evidence>
<comment type="caution">
    <text evidence="8">The sequence shown here is derived from an EMBL/GenBank/DDBJ whole genome shotgun (WGS) entry which is preliminary data.</text>
</comment>
<comment type="catalytic activity">
    <reaction evidence="6">
        <text>a thymidine in DNA + NAD(+) = an N-(ADP-alpha-D-ribosyl)-thymidine in DNA + nicotinamide + H(+)</text>
        <dbReference type="Rhea" id="RHEA:71651"/>
        <dbReference type="Rhea" id="RHEA-COMP:13556"/>
        <dbReference type="Rhea" id="RHEA-COMP:18051"/>
        <dbReference type="ChEBI" id="CHEBI:15378"/>
        <dbReference type="ChEBI" id="CHEBI:17154"/>
        <dbReference type="ChEBI" id="CHEBI:57540"/>
        <dbReference type="ChEBI" id="CHEBI:137386"/>
        <dbReference type="ChEBI" id="CHEBI:191199"/>
    </reaction>
</comment>
<evidence type="ECO:0000259" key="7">
    <source>
        <dbReference type="PROSITE" id="PS52018"/>
    </source>
</evidence>
<feature type="domain" description="DarT" evidence="7">
    <location>
        <begin position="20"/>
        <end position="220"/>
    </location>
</feature>
<feature type="active site" description="Proton acceptor" evidence="6">
    <location>
        <position position="65"/>
    </location>
</feature>
<evidence type="ECO:0000313" key="9">
    <source>
        <dbReference type="Proteomes" id="UP000323225"/>
    </source>
</evidence>
<keyword evidence="2 6" id="KW-0328">Glycosyltransferase</keyword>
<accession>A0A5Q6PCA1</accession>
<organism evidence="8 9">
    <name type="scientific">Vibrio cholerae</name>
    <dbReference type="NCBI Taxonomy" id="666"/>
    <lineage>
        <taxon>Bacteria</taxon>
        <taxon>Pseudomonadati</taxon>
        <taxon>Pseudomonadota</taxon>
        <taxon>Gammaproteobacteria</taxon>
        <taxon>Vibrionales</taxon>
        <taxon>Vibrionaceae</taxon>
        <taxon>Vibrio</taxon>
    </lineage>
</organism>
<dbReference type="Proteomes" id="UP000323225">
    <property type="component" value="Unassembled WGS sequence"/>
</dbReference>
<feature type="active site" evidence="6">
    <location>
        <position position="173"/>
    </location>
</feature>
<comment type="similarity">
    <text evidence="6">Belongs to the DarT ADP-ribosyltransferase family.</text>
</comment>
<protein>
    <submittedName>
        <fullName evidence="8">DUF4433 domain-containing protein</fullName>
    </submittedName>
</protein>
<evidence type="ECO:0000256" key="5">
    <source>
        <dbReference type="ARBA" id="ARBA00023125"/>
    </source>
</evidence>
<comment type="caution">
    <text evidence="6">Lacks conserved residue(s) required for the propagation of feature annotation.</text>
</comment>
<dbReference type="GO" id="GO:0016779">
    <property type="term" value="F:nucleotidyltransferase activity"/>
    <property type="evidence" value="ECO:0007669"/>
    <property type="project" value="UniProtKB-UniRule"/>
</dbReference>
<evidence type="ECO:0000256" key="1">
    <source>
        <dbReference type="ARBA" id="ARBA00022649"/>
    </source>
</evidence>
<evidence type="ECO:0000256" key="2">
    <source>
        <dbReference type="ARBA" id="ARBA00022676"/>
    </source>
</evidence>
<name>A0A5Q6PCA1_VIBCL</name>
<keyword evidence="3 6" id="KW-0808">Transferase</keyword>
<keyword evidence="1 6" id="KW-1277">Toxin-antitoxin system</keyword>
<dbReference type="EMBL" id="VUAA01000076">
    <property type="protein sequence ID" value="KAA1252443.1"/>
    <property type="molecule type" value="Genomic_DNA"/>
</dbReference>
<evidence type="ECO:0000256" key="4">
    <source>
        <dbReference type="ARBA" id="ARBA00022695"/>
    </source>
</evidence>
<keyword evidence="4 6" id="KW-0548">Nucleotidyltransferase</keyword>
<gene>
    <name evidence="8" type="ORF">F0M16_22925</name>
</gene>
<evidence type="ECO:0000256" key="3">
    <source>
        <dbReference type="ARBA" id="ARBA00022679"/>
    </source>
</evidence>
<proteinExistence type="inferred from homology"/>
<dbReference type="Pfam" id="PF14487">
    <property type="entry name" value="DarT"/>
    <property type="match status" value="1"/>
</dbReference>
<feature type="binding site" evidence="6">
    <location>
        <position position="65"/>
    </location>
    <ligand>
        <name>NAD(+)</name>
        <dbReference type="ChEBI" id="CHEBI:57540"/>
    </ligand>
</feature>
<dbReference type="GO" id="GO:0003677">
    <property type="term" value="F:DNA binding"/>
    <property type="evidence" value="ECO:0007669"/>
    <property type="project" value="UniProtKB-UniRule"/>
</dbReference>
<sequence length="220" mass="25016">MIEKILGFKESSVAQVPLPTPIYHFTHISNLSSLISSGGIICKNGVDSSLITYQSSAYESVQGHRESFKVPVDPGGVIHDYVPFYFNSLSPMLYAVHRGKIPDVDMREVVFFKTTAQTVEGAGKLFVFTDGHGIMALTDYYNDLSELSEVPWNVVNARYWNDFVDGSRLRQSEFLVHSKLDWELIETIGVYNHTMKDHVERLIQHLTHKPSVEIKLGWYF</sequence>
<keyword evidence="5 6" id="KW-0238">DNA-binding</keyword>
<reference evidence="8 9" key="1">
    <citation type="submission" date="2019-09" db="EMBL/GenBank/DDBJ databases">
        <authorList>
            <person name="Kritzky A."/>
            <person name="Schelkanova E.Y."/>
            <person name="Alkhova Z.V."/>
            <person name="Smirnova N.I."/>
        </authorList>
    </citation>
    <scope>NUCLEOTIDE SEQUENCE [LARGE SCALE GENOMIC DNA]</scope>
    <source>
        <strain evidence="8 9">M1526</strain>
    </source>
</reference>
<dbReference type="AlphaFoldDB" id="A0A5Q6PCA1"/>
<dbReference type="GO" id="GO:0016757">
    <property type="term" value="F:glycosyltransferase activity"/>
    <property type="evidence" value="ECO:0007669"/>
    <property type="project" value="UniProtKB-UniRule"/>
</dbReference>
<dbReference type="InterPro" id="IPR029494">
    <property type="entry name" value="DarT"/>
</dbReference>